<evidence type="ECO:0000313" key="6">
    <source>
        <dbReference type="Proteomes" id="UP001317532"/>
    </source>
</evidence>
<dbReference type="InterPro" id="IPR011055">
    <property type="entry name" value="Dup_hybrid_motif"/>
</dbReference>
<sequence>MNDADHTILVKIIPPKGRAVYRLQLTRRHLAAIAVAFVVALAGAVAAHTYQLRVAEEHLRALQSLAADQQRKLQTIDRQADALTNQLRSVQRENAEIKRLIGGDRGGRKQHAYVAPPPGDTRARGSDFTSVQARLRRLAAVSNRTSDDARRLQRLALRALNLRRMASIARERLVAAIPSLNPVAGGIAAGFGWRTDPWPEFHKGLDLEADYGTPVHASAAGVVVAAGWDGGYGIKVDIDHGNGYHTWYAHLSRADVAPGQRVLKGQTIALSGSTGESTGPHLHYQVMYAGEAIDPAPFLHGVPAKVLATLPDPAGV</sequence>
<feature type="coiled-coil region" evidence="2">
    <location>
        <begin position="52"/>
        <end position="100"/>
    </location>
</feature>
<dbReference type="Gene3D" id="2.70.70.10">
    <property type="entry name" value="Glucose Permease (Domain IIA)"/>
    <property type="match status" value="1"/>
</dbReference>
<keyword evidence="2" id="KW-0175">Coiled coil</keyword>
<dbReference type="KEGG" id="vab:WPS_17050"/>
<dbReference type="CDD" id="cd12797">
    <property type="entry name" value="M23_peptidase"/>
    <property type="match status" value="1"/>
</dbReference>
<dbReference type="Pfam" id="PF01551">
    <property type="entry name" value="Peptidase_M23"/>
    <property type="match status" value="1"/>
</dbReference>
<dbReference type="PANTHER" id="PTHR21666:SF289">
    <property type="entry name" value="L-ALA--D-GLU ENDOPEPTIDASE"/>
    <property type="match status" value="1"/>
</dbReference>
<evidence type="ECO:0000256" key="3">
    <source>
        <dbReference type="SAM" id="Phobius"/>
    </source>
</evidence>
<keyword evidence="3" id="KW-0472">Membrane</keyword>
<dbReference type="GO" id="GO:0004222">
    <property type="term" value="F:metalloendopeptidase activity"/>
    <property type="evidence" value="ECO:0007669"/>
    <property type="project" value="TreeGrafter"/>
</dbReference>
<proteinExistence type="predicted"/>
<dbReference type="InterPro" id="IPR016047">
    <property type="entry name" value="M23ase_b-sheet_dom"/>
</dbReference>
<dbReference type="PANTHER" id="PTHR21666">
    <property type="entry name" value="PEPTIDASE-RELATED"/>
    <property type="match status" value="1"/>
</dbReference>
<keyword evidence="1" id="KW-0732">Signal</keyword>
<keyword evidence="3" id="KW-0812">Transmembrane</keyword>
<organism evidence="5 6">
    <name type="scientific">Vulcanimicrobium alpinum</name>
    <dbReference type="NCBI Taxonomy" id="3016050"/>
    <lineage>
        <taxon>Bacteria</taxon>
        <taxon>Bacillati</taxon>
        <taxon>Vulcanimicrobiota</taxon>
        <taxon>Vulcanimicrobiia</taxon>
        <taxon>Vulcanimicrobiales</taxon>
        <taxon>Vulcanimicrobiaceae</taxon>
        <taxon>Vulcanimicrobium</taxon>
    </lineage>
</organism>
<keyword evidence="6" id="KW-1185">Reference proteome</keyword>
<name>A0AAN1XWT2_UNVUL</name>
<feature type="domain" description="M23ase beta-sheet core" evidence="4">
    <location>
        <begin position="201"/>
        <end position="295"/>
    </location>
</feature>
<feature type="transmembrane region" description="Helical" evidence="3">
    <location>
        <begin position="30"/>
        <end position="50"/>
    </location>
</feature>
<keyword evidence="3" id="KW-1133">Transmembrane helix</keyword>
<protein>
    <recommendedName>
        <fullName evidence="4">M23ase beta-sheet core domain-containing protein</fullName>
    </recommendedName>
</protein>
<gene>
    <name evidence="5" type="ORF">WPS_17050</name>
</gene>
<accession>A0AAN1XWT2</accession>
<evidence type="ECO:0000259" key="4">
    <source>
        <dbReference type="Pfam" id="PF01551"/>
    </source>
</evidence>
<dbReference type="InterPro" id="IPR050570">
    <property type="entry name" value="Cell_wall_metabolism_enzyme"/>
</dbReference>
<evidence type="ECO:0000256" key="2">
    <source>
        <dbReference type="SAM" id="Coils"/>
    </source>
</evidence>
<dbReference type="RefSeq" id="WP_317997386.1">
    <property type="nucleotide sequence ID" value="NZ_AP025523.1"/>
</dbReference>
<reference evidence="5 6" key="1">
    <citation type="journal article" date="2022" name="ISME Commun">
        <title>Vulcanimicrobium alpinus gen. nov. sp. nov., the first cultivated representative of the candidate phylum 'Eremiobacterota', is a metabolically versatile aerobic anoxygenic phototroph.</title>
        <authorList>
            <person name="Yabe S."/>
            <person name="Muto K."/>
            <person name="Abe K."/>
            <person name="Yokota A."/>
            <person name="Staudigel H."/>
            <person name="Tebo B.M."/>
        </authorList>
    </citation>
    <scope>NUCLEOTIDE SEQUENCE [LARGE SCALE GENOMIC DNA]</scope>
    <source>
        <strain evidence="5 6">WC8-2</strain>
    </source>
</reference>
<dbReference type="EMBL" id="AP025523">
    <property type="protein sequence ID" value="BDE06429.1"/>
    <property type="molecule type" value="Genomic_DNA"/>
</dbReference>
<evidence type="ECO:0000256" key="1">
    <source>
        <dbReference type="ARBA" id="ARBA00022729"/>
    </source>
</evidence>
<evidence type="ECO:0000313" key="5">
    <source>
        <dbReference type="EMBL" id="BDE06429.1"/>
    </source>
</evidence>
<dbReference type="AlphaFoldDB" id="A0AAN1XWT2"/>
<dbReference type="Proteomes" id="UP001317532">
    <property type="component" value="Chromosome"/>
</dbReference>
<dbReference type="SUPFAM" id="SSF51261">
    <property type="entry name" value="Duplicated hybrid motif"/>
    <property type="match status" value="1"/>
</dbReference>